<accession>A0A5F8GWB7</accession>
<dbReference type="InterPro" id="IPR016054">
    <property type="entry name" value="LY6_UPA_recep-like"/>
</dbReference>
<dbReference type="Ensembl" id="ENSMODT00000082178.1">
    <property type="protein sequence ID" value="ENSMODP00000051963.1"/>
    <property type="gene ID" value="ENSMODG00000042933.1"/>
</dbReference>
<reference evidence="3" key="3">
    <citation type="submission" date="2025-09" db="UniProtKB">
        <authorList>
            <consortium name="Ensembl"/>
        </authorList>
    </citation>
    <scope>IDENTIFICATION</scope>
</reference>
<dbReference type="AlphaFoldDB" id="A0A5F8GWB7"/>
<dbReference type="InterPro" id="IPR039237">
    <property type="entry name" value="LY6G6C"/>
</dbReference>
<proteinExistence type="predicted"/>
<sequence>MFLSLPRDPWKSLSASVISNNTTMNVFLLLTFSALICWVSADIRCHSCYKFPMIGCVDRKSCKLEEGHQCLSTNVYLGRMWIYSSFDCGSEKKPCREGINKTNDLTYNTTCCRRDSCNGFAPHSSPFQNFSFLILFAGFGIWLLN</sequence>
<dbReference type="STRING" id="13616.ENSMODP00000051963"/>
<protein>
    <submittedName>
        <fullName evidence="3">Lymphocyte antigen 6 family member G6C</fullName>
    </submittedName>
</protein>
<keyword evidence="1" id="KW-0812">Transmembrane</keyword>
<dbReference type="PANTHER" id="PTHR32149">
    <property type="entry name" value="LYMPHOCYTE ANTIGEN 6 COMPLEX LOCUS PROTEIN G6C"/>
    <property type="match status" value="1"/>
</dbReference>
<dbReference type="Bgee" id="ENSMODG00000042933">
    <property type="expression patterns" value="Expressed in spermatid and 13 other cell types or tissues"/>
</dbReference>
<reference evidence="3" key="2">
    <citation type="submission" date="2025-08" db="UniProtKB">
        <authorList>
            <consortium name="Ensembl"/>
        </authorList>
    </citation>
    <scope>IDENTIFICATION</scope>
</reference>
<dbReference type="Pfam" id="PF00021">
    <property type="entry name" value="UPAR_LY6"/>
    <property type="match status" value="1"/>
</dbReference>
<dbReference type="Proteomes" id="UP000002280">
    <property type="component" value="Chromosome 2"/>
</dbReference>
<organism evidence="3 4">
    <name type="scientific">Monodelphis domestica</name>
    <name type="common">Gray short-tailed opossum</name>
    <dbReference type="NCBI Taxonomy" id="13616"/>
    <lineage>
        <taxon>Eukaryota</taxon>
        <taxon>Metazoa</taxon>
        <taxon>Chordata</taxon>
        <taxon>Craniata</taxon>
        <taxon>Vertebrata</taxon>
        <taxon>Euteleostomi</taxon>
        <taxon>Mammalia</taxon>
        <taxon>Metatheria</taxon>
        <taxon>Didelphimorphia</taxon>
        <taxon>Didelphidae</taxon>
        <taxon>Monodelphis</taxon>
    </lineage>
</organism>
<dbReference type="FunCoup" id="A0A5F8GWB7">
    <property type="interactions" value="2"/>
</dbReference>
<evidence type="ECO:0000256" key="1">
    <source>
        <dbReference type="SAM" id="Phobius"/>
    </source>
</evidence>
<dbReference type="OMA" id="YNTTCCS"/>
<evidence type="ECO:0000313" key="3">
    <source>
        <dbReference type="Ensembl" id="ENSMODP00000051963.1"/>
    </source>
</evidence>
<dbReference type="PANTHER" id="PTHR32149:SF2">
    <property type="entry name" value="LYMPHOCYTE ANTIGEN 6 COMPLEX LOCUS PROTEIN G6C"/>
    <property type="match status" value="1"/>
</dbReference>
<evidence type="ECO:0000259" key="2">
    <source>
        <dbReference type="Pfam" id="PF00021"/>
    </source>
</evidence>
<name>A0A5F8GWB7_MONDO</name>
<feature type="domain" description="UPAR/Ly6" evidence="2">
    <location>
        <begin position="42"/>
        <end position="119"/>
    </location>
</feature>
<dbReference type="GeneTree" id="ENSGT00390000000752"/>
<keyword evidence="1" id="KW-1133">Transmembrane helix</keyword>
<feature type="transmembrane region" description="Helical" evidence="1">
    <location>
        <begin position="127"/>
        <end position="144"/>
    </location>
</feature>
<gene>
    <name evidence="3" type="primary">LY6G6C</name>
</gene>
<dbReference type="InParanoid" id="A0A5F8GWB7"/>
<reference evidence="3 4" key="1">
    <citation type="journal article" date="2007" name="Nature">
        <title>Genome of the marsupial Monodelphis domestica reveals innovation in non-coding sequences.</title>
        <authorList>
            <person name="Mikkelsen T.S."/>
            <person name="Wakefield M.J."/>
            <person name="Aken B."/>
            <person name="Amemiya C.T."/>
            <person name="Chang J.L."/>
            <person name="Duke S."/>
            <person name="Garber M."/>
            <person name="Gentles A.J."/>
            <person name="Goodstadt L."/>
            <person name="Heger A."/>
            <person name="Jurka J."/>
            <person name="Kamal M."/>
            <person name="Mauceli E."/>
            <person name="Searle S.M."/>
            <person name="Sharpe T."/>
            <person name="Baker M.L."/>
            <person name="Batzer M.A."/>
            <person name="Benos P.V."/>
            <person name="Belov K."/>
            <person name="Clamp M."/>
            <person name="Cook A."/>
            <person name="Cuff J."/>
            <person name="Das R."/>
            <person name="Davidow L."/>
            <person name="Deakin J.E."/>
            <person name="Fazzari M.J."/>
            <person name="Glass J.L."/>
            <person name="Grabherr M."/>
            <person name="Greally J.M."/>
            <person name="Gu W."/>
            <person name="Hore T.A."/>
            <person name="Huttley G.A."/>
            <person name="Kleber M."/>
            <person name="Jirtle R.L."/>
            <person name="Koina E."/>
            <person name="Lee J.T."/>
            <person name="Mahony S."/>
            <person name="Marra M.A."/>
            <person name="Miller R.D."/>
            <person name="Nicholls R.D."/>
            <person name="Oda M."/>
            <person name="Papenfuss A.T."/>
            <person name="Parra Z.E."/>
            <person name="Pollock D.D."/>
            <person name="Ray D.A."/>
            <person name="Schein J.E."/>
            <person name="Speed T.P."/>
            <person name="Thompson K."/>
            <person name="VandeBerg J.L."/>
            <person name="Wade C.M."/>
            <person name="Walker J.A."/>
            <person name="Waters P.D."/>
            <person name="Webber C."/>
            <person name="Weidman J.R."/>
            <person name="Xie X."/>
            <person name="Zody M.C."/>
            <person name="Baldwin J."/>
            <person name="Abdouelleil A."/>
            <person name="Abdulkadir J."/>
            <person name="Abebe A."/>
            <person name="Abera B."/>
            <person name="Abreu J."/>
            <person name="Acer S.C."/>
            <person name="Aftuck L."/>
            <person name="Alexander A."/>
            <person name="An P."/>
            <person name="Anderson E."/>
            <person name="Anderson S."/>
            <person name="Arachi H."/>
            <person name="Azer M."/>
            <person name="Bachantsang P."/>
            <person name="Barry A."/>
            <person name="Bayul T."/>
            <person name="Berlin A."/>
            <person name="Bessette D."/>
            <person name="Bloom T."/>
            <person name="Bloom T."/>
            <person name="Boguslavskiy L."/>
            <person name="Bonnet C."/>
            <person name="Boukhgalter B."/>
            <person name="Bourzgui I."/>
            <person name="Brown A."/>
            <person name="Cahill P."/>
            <person name="Channer S."/>
            <person name="Cheshatsang Y."/>
            <person name="Chuda L."/>
            <person name="Citroen M."/>
            <person name="Collymore A."/>
            <person name="Cooke P."/>
            <person name="Costello M."/>
            <person name="D'Aco K."/>
            <person name="Daza R."/>
            <person name="De Haan G."/>
            <person name="DeGray S."/>
            <person name="DeMaso C."/>
            <person name="Dhargay N."/>
            <person name="Dooley K."/>
            <person name="Dooley E."/>
            <person name="Doricent M."/>
            <person name="Dorje P."/>
            <person name="Dorjee K."/>
            <person name="Dupes A."/>
            <person name="Elong R."/>
            <person name="Falk J."/>
            <person name="Farina A."/>
            <person name="Faro S."/>
            <person name="Ferguson D."/>
            <person name="Fisher S."/>
            <person name="Foley C.D."/>
            <person name="Franke A."/>
            <person name="Friedrich D."/>
            <person name="Gadbois L."/>
            <person name="Gearin G."/>
            <person name="Gearin C.R."/>
            <person name="Giannoukos G."/>
            <person name="Goode T."/>
            <person name="Graham J."/>
            <person name="Grandbois E."/>
            <person name="Grewal S."/>
            <person name="Gyaltsen K."/>
            <person name="Hafez N."/>
            <person name="Hagos B."/>
            <person name="Hall J."/>
            <person name="Henson C."/>
            <person name="Hollinger A."/>
            <person name="Honan T."/>
            <person name="Huard M.D."/>
            <person name="Hughes L."/>
            <person name="Hurhula B."/>
            <person name="Husby M.E."/>
            <person name="Kamat A."/>
            <person name="Kanga B."/>
            <person name="Kashin S."/>
            <person name="Khazanovich D."/>
            <person name="Kisner P."/>
            <person name="Lance K."/>
            <person name="Lara M."/>
            <person name="Lee W."/>
            <person name="Lennon N."/>
            <person name="Letendre F."/>
            <person name="LeVine R."/>
            <person name="Lipovsky A."/>
            <person name="Liu X."/>
            <person name="Liu J."/>
            <person name="Liu S."/>
            <person name="Lokyitsang T."/>
            <person name="Lokyitsang Y."/>
            <person name="Lubonja R."/>
            <person name="Lui A."/>
            <person name="MacDonald P."/>
            <person name="Magnisalis V."/>
            <person name="Maru K."/>
            <person name="Matthews C."/>
            <person name="McCusker W."/>
            <person name="McDonough S."/>
            <person name="Mehta T."/>
            <person name="Meldrim J."/>
            <person name="Meneus L."/>
            <person name="Mihai O."/>
            <person name="Mihalev A."/>
            <person name="Mihova T."/>
            <person name="Mittelman R."/>
            <person name="Mlenga V."/>
            <person name="Montmayeur A."/>
            <person name="Mulrain L."/>
            <person name="Navidi A."/>
            <person name="Naylor J."/>
            <person name="Negash T."/>
            <person name="Nguyen T."/>
            <person name="Nguyen N."/>
            <person name="Nicol R."/>
            <person name="Norbu C."/>
            <person name="Norbu N."/>
            <person name="Novod N."/>
            <person name="O'Neill B."/>
            <person name="Osman S."/>
            <person name="Markiewicz E."/>
            <person name="Oyono O.L."/>
            <person name="Patti C."/>
            <person name="Phunkhang P."/>
            <person name="Pierre F."/>
            <person name="Priest M."/>
            <person name="Raghuraman S."/>
            <person name="Rege F."/>
            <person name="Reyes R."/>
            <person name="Rise C."/>
            <person name="Rogov P."/>
            <person name="Ross K."/>
            <person name="Ryan E."/>
            <person name="Settipalli S."/>
            <person name="Shea T."/>
            <person name="Sherpa N."/>
            <person name="Shi L."/>
            <person name="Shih D."/>
            <person name="Sparrow T."/>
            <person name="Spaulding J."/>
            <person name="Stalker J."/>
            <person name="Stange-Thomann N."/>
            <person name="Stavropoulos S."/>
            <person name="Stone C."/>
            <person name="Strader C."/>
            <person name="Tesfaye S."/>
            <person name="Thomson T."/>
            <person name="Thoulutsang Y."/>
            <person name="Thoulutsang D."/>
            <person name="Topham K."/>
            <person name="Topping I."/>
            <person name="Tsamla T."/>
            <person name="Vassiliev H."/>
            <person name="Vo A."/>
            <person name="Wangchuk T."/>
            <person name="Wangdi T."/>
            <person name="Weiand M."/>
            <person name="Wilkinson J."/>
            <person name="Wilson A."/>
            <person name="Yadav S."/>
            <person name="Young G."/>
            <person name="Yu Q."/>
            <person name="Zembek L."/>
            <person name="Zhong D."/>
            <person name="Zimmer A."/>
            <person name="Zwirko Z."/>
            <person name="Jaffe D.B."/>
            <person name="Alvarez P."/>
            <person name="Brockman W."/>
            <person name="Butler J."/>
            <person name="Chin C."/>
            <person name="Gnerre S."/>
            <person name="MacCallum I."/>
            <person name="Graves J.A."/>
            <person name="Ponting C.P."/>
            <person name="Breen M."/>
            <person name="Samollow P.B."/>
            <person name="Lander E.S."/>
            <person name="Lindblad-Toh K."/>
        </authorList>
    </citation>
    <scope>NUCLEOTIDE SEQUENCE [LARGE SCALE GENOMIC DNA]</scope>
</reference>
<evidence type="ECO:0000313" key="4">
    <source>
        <dbReference type="Proteomes" id="UP000002280"/>
    </source>
</evidence>
<keyword evidence="1" id="KW-0472">Membrane</keyword>
<keyword evidence="4" id="KW-1185">Reference proteome</keyword>
<dbReference type="GO" id="GO:0032991">
    <property type="term" value="C:protein-containing complex"/>
    <property type="evidence" value="ECO:0000318"/>
    <property type="project" value="GO_Central"/>
</dbReference>